<dbReference type="InterPro" id="IPR006456">
    <property type="entry name" value="ZF_HD_homeobox_Cys/His_dimer"/>
</dbReference>
<evidence type="ECO:0000256" key="3">
    <source>
        <dbReference type="ARBA" id="ARBA00011416"/>
    </source>
</evidence>
<dbReference type="InterPro" id="IPR006455">
    <property type="entry name" value="Homeodomain_ZF_HD"/>
</dbReference>
<evidence type="ECO:0000259" key="13">
    <source>
        <dbReference type="PROSITE" id="PS51523"/>
    </source>
</evidence>
<keyword evidence="8 14" id="KW-0238">DNA-binding</keyword>
<dbReference type="PANTHER" id="PTHR31948">
    <property type="entry name" value="ZINC-FINGER HOMEODOMAIN PROTEIN 2"/>
    <property type="match status" value="1"/>
</dbReference>
<name>A0A2I0BG55_9ASPA</name>
<sequence length="219" mass="24347">MDLSLVPYVEPAPAERCGGRYRECMRNHAAAMGGQAYDGCCEFMAGEEEALKCAACGCHRNFHRREGSPSRHQLVLYDRKHSVLPAPAPVAFFPPSLPFHQIPPTAAPLAAGDSARGGSETPPRREELGATRKRYRTKFTSEQREKMREFADKLGWRIQKHDDEALDEFCVEIGVKRHVLKVWMHNHKTKIPVPSADFSSSASAAVDREAAPPAPTIRV</sequence>
<proteinExistence type="predicted"/>
<evidence type="ECO:0000313" key="15">
    <source>
        <dbReference type="Proteomes" id="UP000236161"/>
    </source>
</evidence>
<evidence type="ECO:0000313" key="14">
    <source>
        <dbReference type="EMBL" id="PKA66793.1"/>
    </source>
</evidence>
<dbReference type="Pfam" id="PF04770">
    <property type="entry name" value="ZF-HD_dimer"/>
    <property type="match status" value="1"/>
</dbReference>
<dbReference type="PANTHER" id="PTHR31948:SF116">
    <property type="entry name" value="ZINC-FINGER HOMEODOMAIN PROTEIN 2"/>
    <property type="match status" value="1"/>
</dbReference>
<dbReference type="GO" id="GO:0008270">
    <property type="term" value="F:zinc ion binding"/>
    <property type="evidence" value="ECO:0007669"/>
    <property type="project" value="UniProtKB-KW"/>
</dbReference>
<dbReference type="GO" id="GO:0050793">
    <property type="term" value="P:regulation of developmental process"/>
    <property type="evidence" value="ECO:0007669"/>
    <property type="project" value="TreeGrafter"/>
</dbReference>
<evidence type="ECO:0000256" key="11">
    <source>
        <dbReference type="ARBA" id="ARBA00023242"/>
    </source>
</evidence>
<keyword evidence="9 14" id="KW-0371">Homeobox</keyword>
<dbReference type="GO" id="GO:0005634">
    <property type="term" value="C:nucleus"/>
    <property type="evidence" value="ECO:0007669"/>
    <property type="project" value="UniProtKB-SubCell"/>
</dbReference>
<feature type="domain" description="ZF-HD dimerization-type" evidence="13">
    <location>
        <begin position="21"/>
        <end position="66"/>
    </location>
</feature>
<reference evidence="14 15" key="1">
    <citation type="journal article" date="2017" name="Nature">
        <title>The Apostasia genome and the evolution of orchids.</title>
        <authorList>
            <person name="Zhang G.Q."/>
            <person name="Liu K.W."/>
            <person name="Li Z."/>
            <person name="Lohaus R."/>
            <person name="Hsiao Y.Y."/>
            <person name="Niu S.C."/>
            <person name="Wang J.Y."/>
            <person name="Lin Y.C."/>
            <person name="Xu Q."/>
            <person name="Chen L.J."/>
            <person name="Yoshida K."/>
            <person name="Fujiwara S."/>
            <person name="Wang Z.W."/>
            <person name="Zhang Y.Q."/>
            <person name="Mitsuda N."/>
            <person name="Wang M."/>
            <person name="Liu G.H."/>
            <person name="Pecoraro L."/>
            <person name="Huang H.X."/>
            <person name="Xiao X.J."/>
            <person name="Lin M."/>
            <person name="Wu X.Y."/>
            <person name="Wu W.L."/>
            <person name="Chen Y.Y."/>
            <person name="Chang S.B."/>
            <person name="Sakamoto S."/>
            <person name="Ohme-Takagi M."/>
            <person name="Yagi M."/>
            <person name="Zeng S.J."/>
            <person name="Shen C.Y."/>
            <person name="Yeh C.M."/>
            <person name="Luo Y.B."/>
            <person name="Tsai W.C."/>
            <person name="Van de Peer Y."/>
            <person name="Liu Z.J."/>
        </authorList>
    </citation>
    <scope>NUCLEOTIDE SEQUENCE [LARGE SCALE GENOMIC DNA]</scope>
    <source>
        <strain evidence="15">cv. Shenzhen</strain>
        <tissue evidence="14">Stem</tissue>
    </source>
</reference>
<dbReference type="NCBIfam" id="TIGR01565">
    <property type="entry name" value="homeo_ZF_HD"/>
    <property type="match status" value="1"/>
</dbReference>
<keyword evidence="6" id="KW-0862">Zinc</keyword>
<dbReference type="GO" id="GO:0000976">
    <property type="term" value="F:transcription cis-regulatory region binding"/>
    <property type="evidence" value="ECO:0007669"/>
    <property type="project" value="TreeGrafter"/>
</dbReference>
<dbReference type="InterPro" id="IPR009057">
    <property type="entry name" value="Homeodomain-like_sf"/>
</dbReference>
<feature type="region of interest" description="Disordered" evidence="12">
    <location>
        <begin position="103"/>
        <end position="131"/>
    </location>
</feature>
<evidence type="ECO:0000256" key="6">
    <source>
        <dbReference type="ARBA" id="ARBA00022833"/>
    </source>
</evidence>
<dbReference type="SUPFAM" id="SSF46689">
    <property type="entry name" value="Homeodomain-like"/>
    <property type="match status" value="1"/>
</dbReference>
<comment type="subcellular location">
    <subcellularLocation>
        <location evidence="2">Nucleus</location>
    </subcellularLocation>
</comment>
<evidence type="ECO:0000256" key="8">
    <source>
        <dbReference type="ARBA" id="ARBA00023125"/>
    </source>
</evidence>
<comment type="subunit">
    <text evidence="3">Homo- and heterodimer with other ZFHD proteins.</text>
</comment>
<dbReference type="AlphaFoldDB" id="A0A2I0BG55"/>
<keyword evidence="15" id="KW-1185">Reference proteome</keyword>
<organism evidence="14 15">
    <name type="scientific">Apostasia shenzhenica</name>
    <dbReference type="NCBI Taxonomy" id="1088818"/>
    <lineage>
        <taxon>Eukaryota</taxon>
        <taxon>Viridiplantae</taxon>
        <taxon>Streptophyta</taxon>
        <taxon>Embryophyta</taxon>
        <taxon>Tracheophyta</taxon>
        <taxon>Spermatophyta</taxon>
        <taxon>Magnoliopsida</taxon>
        <taxon>Liliopsida</taxon>
        <taxon>Asparagales</taxon>
        <taxon>Orchidaceae</taxon>
        <taxon>Apostasioideae</taxon>
        <taxon>Apostasia</taxon>
    </lineage>
</organism>
<accession>A0A2I0BG55</accession>
<evidence type="ECO:0000256" key="9">
    <source>
        <dbReference type="ARBA" id="ARBA00023155"/>
    </source>
</evidence>
<dbReference type="FunFam" id="1.10.10.60:FF:000257">
    <property type="entry name" value="Zinc-finger homeodomain protein 2"/>
    <property type="match status" value="1"/>
</dbReference>
<keyword evidence="10" id="KW-0804">Transcription</keyword>
<protein>
    <submittedName>
        <fullName evidence="14">ZF-HD homeobox protein</fullName>
    </submittedName>
</protein>
<dbReference type="PROSITE" id="PS51523">
    <property type="entry name" value="ZF_HD_DIMER"/>
    <property type="match status" value="1"/>
</dbReference>
<dbReference type="GO" id="GO:0003700">
    <property type="term" value="F:DNA-binding transcription factor activity"/>
    <property type="evidence" value="ECO:0007669"/>
    <property type="project" value="TreeGrafter"/>
</dbReference>
<evidence type="ECO:0000256" key="7">
    <source>
        <dbReference type="ARBA" id="ARBA00023015"/>
    </source>
</evidence>
<evidence type="ECO:0000256" key="10">
    <source>
        <dbReference type="ARBA" id="ARBA00023163"/>
    </source>
</evidence>
<comment type="function">
    <text evidence="1">Putative transcription factor.</text>
</comment>
<keyword evidence="4" id="KW-0479">Metal-binding</keyword>
<evidence type="ECO:0000256" key="4">
    <source>
        <dbReference type="ARBA" id="ARBA00022723"/>
    </source>
</evidence>
<evidence type="ECO:0000256" key="12">
    <source>
        <dbReference type="SAM" id="MobiDB-lite"/>
    </source>
</evidence>
<dbReference type="EMBL" id="KZ451885">
    <property type="protein sequence ID" value="PKA66793.1"/>
    <property type="molecule type" value="Genomic_DNA"/>
</dbReference>
<dbReference type="Gene3D" id="1.10.10.60">
    <property type="entry name" value="Homeodomain-like"/>
    <property type="match status" value="1"/>
</dbReference>
<evidence type="ECO:0000256" key="1">
    <source>
        <dbReference type="ARBA" id="ARBA00004049"/>
    </source>
</evidence>
<evidence type="ECO:0000256" key="5">
    <source>
        <dbReference type="ARBA" id="ARBA00022771"/>
    </source>
</evidence>
<keyword evidence="11" id="KW-0539">Nucleus</keyword>
<keyword evidence="7" id="KW-0805">Transcription regulation</keyword>
<dbReference type="OrthoDB" id="636896at2759"/>
<dbReference type="STRING" id="1088818.A0A2I0BG55"/>
<dbReference type="Proteomes" id="UP000236161">
    <property type="component" value="Unassembled WGS sequence"/>
</dbReference>
<dbReference type="NCBIfam" id="TIGR01566">
    <property type="entry name" value="ZF_HD_prot_N"/>
    <property type="match status" value="1"/>
</dbReference>
<evidence type="ECO:0000256" key="2">
    <source>
        <dbReference type="ARBA" id="ARBA00004123"/>
    </source>
</evidence>
<gene>
    <name evidence="14" type="ORF">AXF42_Ash003449</name>
</gene>
<keyword evidence="5" id="KW-0863">Zinc-finger</keyword>